<proteinExistence type="predicted"/>
<organism evidence="2">
    <name type="scientific">freshwater metagenome</name>
    <dbReference type="NCBI Taxonomy" id="449393"/>
    <lineage>
        <taxon>unclassified sequences</taxon>
        <taxon>metagenomes</taxon>
        <taxon>ecological metagenomes</taxon>
    </lineage>
</organism>
<feature type="region of interest" description="Disordered" evidence="1">
    <location>
        <begin position="83"/>
        <end position="108"/>
    </location>
</feature>
<evidence type="ECO:0000256" key="1">
    <source>
        <dbReference type="SAM" id="MobiDB-lite"/>
    </source>
</evidence>
<feature type="compositionally biased region" description="Basic and acidic residues" evidence="1">
    <location>
        <begin position="86"/>
        <end position="99"/>
    </location>
</feature>
<evidence type="ECO:0000313" key="2">
    <source>
        <dbReference type="EMBL" id="CAB4686684.1"/>
    </source>
</evidence>
<feature type="compositionally biased region" description="Low complexity" evidence="1">
    <location>
        <begin position="282"/>
        <end position="295"/>
    </location>
</feature>
<accession>A0A6J6NPH1</accession>
<sequence>MNRADHDVAKPCRRNRRHLRRSFPALQPRPLEPHGCLLLVGLGSDLRTDRDPFGLGNPRLVSARPAGEADGGRHRPLLYVGQPDGHQARHADGDPDRHGISGPRVPLGDHPRLLGQRRLDAVVHVGPHDPVQWRVRLVHKRVRGAISDRLCCTCVRSSRLSRRRNGQRQQERSACDVCRRRDGERLLPLPAGDLAGRDRAVRDRWRPRHHTRADLRTALRRARKVARDLVHGLQHVPRLPAAACRCLPDAVTALRRTHCFRGRSPGATAGMRRGLRPPSPPSWRSSSCSPATQPG</sequence>
<reference evidence="2" key="1">
    <citation type="submission" date="2020-05" db="EMBL/GenBank/DDBJ databases">
        <authorList>
            <person name="Chiriac C."/>
            <person name="Salcher M."/>
            <person name="Ghai R."/>
            <person name="Kavagutti S V."/>
        </authorList>
    </citation>
    <scope>NUCLEOTIDE SEQUENCE</scope>
</reference>
<gene>
    <name evidence="2" type="ORF">UFOPK2399_00405</name>
</gene>
<protein>
    <submittedName>
        <fullName evidence="2">Unannotated protein</fullName>
    </submittedName>
</protein>
<dbReference type="EMBL" id="CAEZXP010000001">
    <property type="protein sequence ID" value="CAB4686684.1"/>
    <property type="molecule type" value="Genomic_DNA"/>
</dbReference>
<feature type="region of interest" description="Disordered" evidence="1">
    <location>
        <begin position="261"/>
        <end position="295"/>
    </location>
</feature>
<name>A0A6J6NPH1_9ZZZZ</name>
<dbReference type="AlphaFoldDB" id="A0A6J6NPH1"/>